<gene>
    <name evidence="1" type="ORF">MESS2_440061</name>
</gene>
<name>M5F501_9HYPH</name>
<keyword evidence="2" id="KW-1185">Reference proteome</keyword>
<comment type="caution">
    <text evidence="1">The sequence shown here is derived from an EMBL/GenBank/DDBJ whole genome shotgun (WGS) entry which is preliminary data.</text>
</comment>
<protein>
    <submittedName>
        <fullName evidence="1">Uncharacterized protein</fullName>
    </submittedName>
</protein>
<reference evidence="1 2" key="1">
    <citation type="submission" date="2013-02" db="EMBL/GenBank/DDBJ databases">
        <authorList>
            <person name="Genoscope - CEA"/>
        </authorList>
    </citation>
    <scope>NUCLEOTIDE SEQUENCE [LARGE SCALE GENOMIC DNA]</scope>
    <source>
        <strain evidence="1 2">STM 2683</strain>
    </source>
</reference>
<organism evidence="1 2">
    <name type="scientific">Mesorhizobium metallidurans STM 2683</name>
    <dbReference type="NCBI Taxonomy" id="1297569"/>
    <lineage>
        <taxon>Bacteria</taxon>
        <taxon>Pseudomonadati</taxon>
        <taxon>Pseudomonadota</taxon>
        <taxon>Alphaproteobacteria</taxon>
        <taxon>Hyphomicrobiales</taxon>
        <taxon>Phyllobacteriaceae</taxon>
        <taxon>Mesorhizobium</taxon>
    </lineage>
</organism>
<dbReference type="AlphaFoldDB" id="M5F501"/>
<evidence type="ECO:0000313" key="2">
    <source>
        <dbReference type="Proteomes" id="UP000012062"/>
    </source>
</evidence>
<dbReference type="EMBL" id="CAUM01000111">
    <property type="protein sequence ID" value="CCV06956.1"/>
    <property type="molecule type" value="Genomic_DNA"/>
</dbReference>
<proteinExistence type="predicted"/>
<dbReference type="STRING" id="1297569.MESS2_440061"/>
<accession>M5F501</accession>
<evidence type="ECO:0000313" key="1">
    <source>
        <dbReference type="EMBL" id="CCV06956.1"/>
    </source>
</evidence>
<dbReference type="Proteomes" id="UP000012062">
    <property type="component" value="Unassembled WGS sequence"/>
</dbReference>
<sequence>MMPRCPQGNLRLTASDRRLIPDMGNRACLPASVTLALKRVAFERIQGTRFEFLFMHVVLAKPLRTLGSSQGHALARHASGHFLLSAKELGCCFGRMDLGRE</sequence>